<feature type="compositionally biased region" description="Low complexity" evidence="3">
    <location>
        <begin position="253"/>
        <end position="268"/>
    </location>
</feature>
<dbReference type="Proteomes" id="UP000298138">
    <property type="component" value="Unassembled WGS sequence"/>
</dbReference>
<dbReference type="PROSITE" id="PS51279">
    <property type="entry name" value="BCNT_C"/>
    <property type="match status" value="1"/>
</dbReference>
<feature type="compositionally biased region" description="Basic and acidic residues" evidence="3">
    <location>
        <begin position="80"/>
        <end position="94"/>
    </location>
</feature>
<feature type="region of interest" description="Disordered" evidence="3">
    <location>
        <begin position="149"/>
        <end position="189"/>
    </location>
</feature>
<protein>
    <recommendedName>
        <fullName evidence="2">SWR1-complex protein 5</fullName>
    </recommendedName>
</protein>
<organism evidence="5 6">
    <name type="scientific">Ascodesmis nigricans</name>
    <dbReference type="NCBI Taxonomy" id="341454"/>
    <lineage>
        <taxon>Eukaryota</taxon>
        <taxon>Fungi</taxon>
        <taxon>Dikarya</taxon>
        <taxon>Ascomycota</taxon>
        <taxon>Pezizomycotina</taxon>
        <taxon>Pezizomycetes</taxon>
        <taxon>Pezizales</taxon>
        <taxon>Ascodesmidaceae</taxon>
        <taxon>Ascodesmis</taxon>
    </lineage>
</organism>
<dbReference type="OrthoDB" id="445677at2759"/>
<reference evidence="5 6" key="1">
    <citation type="submission" date="2019-04" db="EMBL/GenBank/DDBJ databases">
        <title>Comparative genomics and transcriptomics to analyze fruiting body development in filamentous ascomycetes.</title>
        <authorList>
            <consortium name="DOE Joint Genome Institute"/>
            <person name="Lutkenhaus R."/>
            <person name="Traeger S."/>
            <person name="Breuer J."/>
            <person name="Kuo A."/>
            <person name="Lipzen A."/>
            <person name="Pangilinan J."/>
            <person name="Dilworth D."/>
            <person name="Sandor L."/>
            <person name="Poggeler S."/>
            <person name="Barry K."/>
            <person name="Grigoriev I.V."/>
            <person name="Nowrousian M."/>
        </authorList>
    </citation>
    <scope>NUCLEOTIDE SEQUENCE [LARGE SCALE GENOMIC DNA]</scope>
    <source>
        <strain evidence="5 6">CBS 389.68</strain>
    </source>
</reference>
<dbReference type="InterPro" id="IPR011421">
    <property type="entry name" value="BCNT-C"/>
</dbReference>
<proteinExistence type="inferred from homology"/>
<dbReference type="InterPro" id="IPR027124">
    <property type="entry name" value="Swc5/CFDP1/2"/>
</dbReference>
<dbReference type="PANTHER" id="PTHR48407">
    <property type="entry name" value="CRANIOFACIAL DEVELOPMENT PROTEIN 1"/>
    <property type="match status" value="1"/>
</dbReference>
<evidence type="ECO:0000259" key="4">
    <source>
        <dbReference type="PROSITE" id="PS51279"/>
    </source>
</evidence>
<feature type="compositionally biased region" description="Low complexity" evidence="3">
    <location>
        <begin position="223"/>
        <end position="238"/>
    </location>
</feature>
<accession>A0A4S2N8W2</accession>
<comment type="similarity">
    <text evidence="1">Belongs to the SWC5 family.</text>
</comment>
<dbReference type="InParanoid" id="A0A4S2N8W2"/>
<dbReference type="PANTHER" id="PTHR48407:SF1">
    <property type="entry name" value="CRANIOFACIAL DEVELOPMENT PROTEIN 1"/>
    <property type="match status" value="1"/>
</dbReference>
<gene>
    <name evidence="5" type="ORF">EX30DRAFT_29471</name>
</gene>
<evidence type="ECO:0000313" key="5">
    <source>
        <dbReference type="EMBL" id="TGZ85644.1"/>
    </source>
</evidence>
<evidence type="ECO:0000256" key="3">
    <source>
        <dbReference type="SAM" id="MobiDB-lite"/>
    </source>
</evidence>
<feature type="domain" description="BCNT-C" evidence="4">
    <location>
        <begin position="248"/>
        <end position="328"/>
    </location>
</feature>
<name>A0A4S2N8W2_9PEZI</name>
<dbReference type="STRING" id="341454.A0A4S2N8W2"/>
<evidence type="ECO:0000256" key="1">
    <source>
        <dbReference type="ARBA" id="ARBA00010465"/>
    </source>
</evidence>
<sequence length="328" mass="35132">MRGQDMHDSASELMCVSPRPIAHLITGSFTPTHFISNVSATASAPSSTVAEEDSDFDPDAAPPANDVALSSSSSSDDDADSAKPARTKTKEKLVATKRKRTYSNDDFGGEGGLIKTRAQRALEQRSKAGGVGEGKATSNVDDLWAEMNATPIRKALPAKETPSDTSRDEEGKDKSATEQPKEVLSATGERMVAIKSTYEFAGETITEEKLVPASSFTARAHQSSTASDTPSPGSGSDPSAPPRRRVPKKRASAFDAAAASRAKPAAPAKLNTLEKSRLDWAGFVDKEGIGDDLQKWNKGDKGYLERQAFLSRVEENRDQQWKSANKKS</sequence>
<evidence type="ECO:0000256" key="2">
    <source>
        <dbReference type="ARBA" id="ARBA00019138"/>
    </source>
</evidence>
<keyword evidence="6" id="KW-1185">Reference proteome</keyword>
<feature type="region of interest" description="Disordered" evidence="3">
    <location>
        <begin position="43"/>
        <end position="112"/>
    </location>
</feature>
<feature type="region of interest" description="Disordered" evidence="3">
    <location>
        <begin position="209"/>
        <end position="268"/>
    </location>
</feature>
<dbReference type="FunCoup" id="A0A4S2N8W2">
    <property type="interactions" value="453"/>
</dbReference>
<dbReference type="GO" id="GO:0000812">
    <property type="term" value="C:Swr1 complex"/>
    <property type="evidence" value="ECO:0007669"/>
    <property type="project" value="TreeGrafter"/>
</dbReference>
<dbReference type="Pfam" id="PF07572">
    <property type="entry name" value="BCNT"/>
    <property type="match status" value="1"/>
</dbReference>
<dbReference type="EMBL" id="ML220112">
    <property type="protein sequence ID" value="TGZ85644.1"/>
    <property type="molecule type" value="Genomic_DNA"/>
</dbReference>
<feature type="compositionally biased region" description="Basic and acidic residues" evidence="3">
    <location>
        <begin position="161"/>
        <end position="181"/>
    </location>
</feature>
<evidence type="ECO:0000313" key="6">
    <source>
        <dbReference type="Proteomes" id="UP000298138"/>
    </source>
</evidence>
<feature type="compositionally biased region" description="Low complexity" evidence="3">
    <location>
        <begin position="62"/>
        <end position="74"/>
    </location>
</feature>
<feature type="compositionally biased region" description="Basic residues" evidence="3">
    <location>
        <begin position="242"/>
        <end position="251"/>
    </location>
</feature>
<dbReference type="AlphaFoldDB" id="A0A4S2N8W2"/>